<evidence type="ECO:0000313" key="2">
    <source>
        <dbReference type="EMBL" id="MDT0469578.1"/>
    </source>
</evidence>
<dbReference type="Proteomes" id="UP001183809">
    <property type="component" value="Unassembled WGS sequence"/>
</dbReference>
<keyword evidence="3" id="KW-1185">Reference proteome</keyword>
<comment type="caution">
    <text evidence="2">The sequence shown here is derived from an EMBL/GenBank/DDBJ whole genome shotgun (WGS) entry which is preliminary data.</text>
</comment>
<dbReference type="Pfam" id="PF09856">
    <property type="entry name" value="ScfRs"/>
    <property type="match status" value="1"/>
</dbReference>
<evidence type="ECO:0000259" key="1">
    <source>
        <dbReference type="Pfam" id="PF09856"/>
    </source>
</evidence>
<accession>A0ABU2U8M4</accession>
<feature type="domain" description="Short-chain fatty acyl coenzyme A regulators C-terminal" evidence="1">
    <location>
        <begin position="13"/>
        <end position="96"/>
    </location>
</feature>
<dbReference type="RefSeq" id="WP_311701004.1">
    <property type="nucleotide sequence ID" value="NZ_JAVREY010000116.1"/>
</dbReference>
<proteinExistence type="predicted"/>
<reference evidence="3" key="1">
    <citation type="submission" date="2023-07" db="EMBL/GenBank/DDBJ databases">
        <title>30 novel species of actinomycetes from the DSMZ collection.</title>
        <authorList>
            <person name="Nouioui I."/>
        </authorList>
    </citation>
    <scope>NUCLEOTIDE SEQUENCE [LARGE SCALE GENOMIC DNA]</scope>
    <source>
        <strain evidence="3">DSM 41699</strain>
    </source>
</reference>
<evidence type="ECO:0000313" key="3">
    <source>
        <dbReference type="Proteomes" id="UP001183809"/>
    </source>
</evidence>
<sequence>MPSLTSRHPCVSTCAASGGRVGVRRGRLPAIGLGCEIRHAHRIVYSDGLDLTSASAATPIGVGCRVCERLDCRQRAAPPLGHPLRIDKNTSAFVPYPVSDATNVPQETEDR</sequence>
<dbReference type="EMBL" id="JAVREY010000116">
    <property type="protein sequence ID" value="MDT0469578.1"/>
    <property type="molecule type" value="Genomic_DNA"/>
</dbReference>
<protein>
    <submittedName>
        <fullName evidence="2">Short-chain fatty acyl-CoA regulator family protein</fullName>
    </submittedName>
</protein>
<organism evidence="2 3">
    <name type="scientific">Streptomyces gibsoniae</name>
    <dbReference type="NCBI Taxonomy" id="3075529"/>
    <lineage>
        <taxon>Bacteria</taxon>
        <taxon>Bacillati</taxon>
        <taxon>Actinomycetota</taxon>
        <taxon>Actinomycetes</taxon>
        <taxon>Kitasatosporales</taxon>
        <taxon>Streptomycetaceae</taxon>
        <taxon>Streptomyces</taxon>
    </lineage>
</organism>
<dbReference type="InterPro" id="IPR018653">
    <property type="entry name" value="ScfR_C"/>
</dbReference>
<name>A0ABU2U8M4_9ACTN</name>
<gene>
    <name evidence="2" type="ORF">RM764_42675</name>
</gene>